<keyword evidence="2" id="KW-1185">Reference proteome</keyword>
<dbReference type="PANTHER" id="PTHR47341">
    <property type="entry name" value="GATA-TYPE ZINC FINGER PROTEIN 1"/>
    <property type="match status" value="1"/>
</dbReference>
<dbReference type="AlphaFoldDB" id="A0A6P6P6D8"/>
<organism evidence="2 3">
    <name type="scientific">Carassius auratus</name>
    <name type="common">Goldfish</name>
    <dbReference type="NCBI Taxonomy" id="7957"/>
    <lineage>
        <taxon>Eukaryota</taxon>
        <taxon>Metazoa</taxon>
        <taxon>Chordata</taxon>
        <taxon>Craniata</taxon>
        <taxon>Vertebrata</taxon>
        <taxon>Euteleostomi</taxon>
        <taxon>Actinopterygii</taxon>
        <taxon>Neopterygii</taxon>
        <taxon>Teleostei</taxon>
        <taxon>Ostariophysi</taxon>
        <taxon>Cypriniformes</taxon>
        <taxon>Cyprinidae</taxon>
        <taxon>Cyprininae</taxon>
        <taxon>Carassius</taxon>
    </lineage>
</organism>
<gene>
    <name evidence="3 4" type="primary">LOC113095160</name>
</gene>
<dbReference type="GO" id="GO:0006357">
    <property type="term" value="P:regulation of transcription by RNA polymerase II"/>
    <property type="evidence" value="ECO:0007669"/>
    <property type="project" value="TreeGrafter"/>
</dbReference>
<feature type="region of interest" description="Disordered" evidence="1">
    <location>
        <begin position="309"/>
        <end position="328"/>
    </location>
</feature>
<dbReference type="GO" id="GO:0007283">
    <property type="term" value="P:spermatogenesis"/>
    <property type="evidence" value="ECO:0007669"/>
    <property type="project" value="TreeGrafter"/>
</dbReference>
<dbReference type="GO" id="GO:0048599">
    <property type="term" value="P:oocyte development"/>
    <property type="evidence" value="ECO:0007669"/>
    <property type="project" value="TreeGrafter"/>
</dbReference>
<proteinExistence type="predicted"/>
<feature type="compositionally biased region" description="Basic and acidic residues" evidence="1">
    <location>
        <begin position="177"/>
        <end position="189"/>
    </location>
</feature>
<reference evidence="3 4" key="1">
    <citation type="submission" date="2025-04" db="UniProtKB">
        <authorList>
            <consortium name="RefSeq"/>
        </authorList>
    </citation>
    <scope>IDENTIFICATION</scope>
    <source>
        <strain evidence="3 4">Wakin</strain>
        <tissue evidence="3 4">Muscle</tissue>
    </source>
</reference>
<evidence type="ECO:0000256" key="1">
    <source>
        <dbReference type="SAM" id="MobiDB-lite"/>
    </source>
</evidence>
<evidence type="ECO:0000313" key="3">
    <source>
        <dbReference type="RefSeq" id="XP_026116573.1"/>
    </source>
</evidence>
<feature type="region of interest" description="Disordered" evidence="1">
    <location>
        <begin position="29"/>
        <end position="66"/>
    </location>
</feature>
<evidence type="ECO:0000313" key="4">
    <source>
        <dbReference type="RefSeq" id="XP_026116574.1"/>
    </source>
</evidence>
<accession>A0A6P6P6D8</accession>
<dbReference type="CTD" id="100125288"/>
<dbReference type="PANTHER" id="PTHR47341:SF1">
    <property type="entry name" value="GATA-TYPE ZINC FINGER PROTEIN 1"/>
    <property type="match status" value="1"/>
</dbReference>
<protein>
    <submittedName>
        <fullName evidence="3 4">Uncharacterized protein LOC113095160 isoform X1</fullName>
    </submittedName>
</protein>
<dbReference type="InterPro" id="IPR053116">
    <property type="entry name" value="GATA-type_Znf_Regulator"/>
</dbReference>
<dbReference type="RefSeq" id="XP_026116574.1">
    <property type="nucleotide sequence ID" value="XM_026260789.1"/>
</dbReference>
<dbReference type="GO" id="GO:0005634">
    <property type="term" value="C:nucleus"/>
    <property type="evidence" value="ECO:0007669"/>
    <property type="project" value="TreeGrafter"/>
</dbReference>
<feature type="region of interest" description="Disordered" evidence="1">
    <location>
        <begin position="162"/>
        <end position="197"/>
    </location>
</feature>
<evidence type="ECO:0000313" key="2">
    <source>
        <dbReference type="Proteomes" id="UP000515129"/>
    </source>
</evidence>
<dbReference type="GeneTree" id="ENSGT00940000175590"/>
<dbReference type="KEGG" id="caua:113095160"/>
<dbReference type="RefSeq" id="XP_026116573.1">
    <property type="nucleotide sequence ID" value="XM_026260788.1"/>
</dbReference>
<feature type="region of interest" description="Disordered" evidence="1">
    <location>
        <begin position="257"/>
        <end position="280"/>
    </location>
</feature>
<feature type="compositionally biased region" description="Basic residues" evidence="1">
    <location>
        <begin position="310"/>
        <end position="320"/>
    </location>
</feature>
<dbReference type="Proteomes" id="UP000515129">
    <property type="component" value="Unplaced"/>
</dbReference>
<dbReference type="OrthoDB" id="2162994at2759"/>
<sequence length="409" mass="45236">MSSHVCSPEDVQHQQVTHSSILLLLQEATKLTPPAGDERLRSAPSHVESEDSGSPVLSGREDPEFSGSFSVVQESERSSSAWEVMRLINQQCEQLLQSGCEDRGALDLHPSDASETVLTPRPPSEPECPAGACSSVIELTDVENIKDPQDLAELIKTHTADHIRTSEETENTSVLHRSRDQGHSDHEESVVPSTGNDCAPISPLDFTSCLVSERDSESVWLPLNASENTPCCSQSADLNNNLLESVHKELQTCLWDTGRRTQRKQPRPTRSPDPQDPEVQGVTFSMAPQLDAGQSRLVITSNYSEEIQRWRRSRSSRSRTQRSSSEEESDCCGVSRQYCTPAPEGITHTLTHTLYTHSLTHTLLVTGARAESVKAECKRSVCAPDMNDSQGCRFDFEIKAKILHFAFMI</sequence>
<name>A0A6P6P6D8_CARAU</name>